<reference evidence="5 6" key="1">
    <citation type="submission" date="2022-10" db="EMBL/GenBank/DDBJ databases">
        <title>Pararhodobacter sp. nov., isolated from marine algae.</title>
        <authorList>
            <person name="Choi B.J."/>
            <person name="Kim J.M."/>
            <person name="Lee J.K."/>
            <person name="Choi D.G."/>
            <person name="Jeon C.O."/>
        </authorList>
    </citation>
    <scope>NUCLEOTIDE SEQUENCE [LARGE SCALE GENOMIC DNA]</scope>
    <source>
        <strain evidence="5 6">ZQ420</strain>
    </source>
</reference>
<keyword evidence="3" id="KW-0732">Signal</keyword>
<comment type="similarity">
    <text evidence="2">Belongs to the bacterial solute-binding protein 5 family.</text>
</comment>
<dbReference type="SUPFAM" id="SSF53850">
    <property type="entry name" value="Periplasmic binding protein-like II"/>
    <property type="match status" value="1"/>
</dbReference>
<proteinExistence type="inferred from homology"/>
<dbReference type="InterPro" id="IPR039424">
    <property type="entry name" value="SBP_5"/>
</dbReference>
<dbReference type="Gene3D" id="3.40.190.10">
    <property type="entry name" value="Periplasmic binding protein-like II"/>
    <property type="match status" value="1"/>
</dbReference>
<evidence type="ECO:0000256" key="3">
    <source>
        <dbReference type="ARBA" id="ARBA00022729"/>
    </source>
</evidence>
<evidence type="ECO:0000259" key="4">
    <source>
        <dbReference type="Pfam" id="PF00496"/>
    </source>
</evidence>
<evidence type="ECO:0000313" key="6">
    <source>
        <dbReference type="Proteomes" id="UP001208938"/>
    </source>
</evidence>
<dbReference type="EMBL" id="JAPDFL010000001">
    <property type="protein sequence ID" value="MCW1931587.1"/>
    <property type="molecule type" value="Genomic_DNA"/>
</dbReference>
<dbReference type="RefSeq" id="WP_264504690.1">
    <property type="nucleotide sequence ID" value="NZ_JAPDFL010000001.1"/>
</dbReference>
<evidence type="ECO:0000256" key="2">
    <source>
        <dbReference type="ARBA" id="ARBA00005695"/>
    </source>
</evidence>
<comment type="subcellular location">
    <subcellularLocation>
        <location evidence="1">Periplasm</location>
    </subcellularLocation>
</comment>
<gene>
    <name evidence="5" type="ORF">OKW52_04750</name>
</gene>
<accession>A0ABT3GVN9</accession>
<feature type="domain" description="Solute-binding protein family 5" evidence="4">
    <location>
        <begin position="74"/>
        <end position="434"/>
    </location>
</feature>
<evidence type="ECO:0000313" key="5">
    <source>
        <dbReference type="EMBL" id="MCW1931587.1"/>
    </source>
</evidence>
<sequence length="526" mass="57870">MRLTRRTFVGTSASLMALGLGPVSAQERRGGQLVIVSGENPRHLNPAVQSGLATAIPGTQIFASPLRVDENWDLHPYLAESWELAEDGLSLTLNLVPNATFHDGMPVTSEDVAFSIMTIKANHPFQTMFGPVEAVETPDATTAIIRLSQTHPALLLALTGALCPILPKHVYDDGQEMPTHPANNAPIGSGPFKLAEYRPGEQITLQRFDDFFIEGRPYLDEIVIRIVRDASSVTLSLESGEADAGMITDSTAISRLSATDGLMVTPRGFEGIGPIQWLAFNTRVAPLDDMRVRQAIAYAMDRDFILNALMRGVAASQKGPIIESSPFFNPDMPGYTLDLDRANALLDEAGHPRGADGTRFTLTMETIPGRDAATGNIPEYLRSQLREVGINVELRASPDFPTWAGRLASGEFMMSMDIVFNWGDPVIGVHRTYLSTNIRPVIWSNTQGYANPEVDSLLEQAGRETNLEARKALYGQFQDIVGEELPVYWINALPYHNVFDDRIGNPPLSIWGMMQAMDEVYWTEDR</sequence>
<dbReference type="PANTHER" id="PTHR30290:SF38">
    <property type="entry name" value="D,D-DIPEPTIDE-BINDING PERIPLASMIC PROTEIN DDPA-RELATED"/>
    <property type="match status" value="1"/>
</dbReference>
<evidence type="ECO:0000256" key="1">
    <source>
        <dbReference type="ARBA" id="ARBA00004418"/>
    </source>
</evidence>
<comment type="caution">
    <text evidence="5">The sequence shown here is derived from an EMBL/GenBank/DDBJ whole genome shotgun (WGS) entry which is preliminary data.</text>
</comment>
<dbReference type="InterPro" id="IPR000914">
    <property type="entry name" value="SBP_5_dom"/>
</dbReference>
<dbReference type="InterPro" id="IPR030678">
    <property type="entry name" value="Peptide/Ni-bd"/>
</dbReference>
<dbReference type="Proteomes" id="UP001208938">
    <property type="component" value="Unassembled WGS sequence"/>
</dbReference>
<organism evidence="5 6">
    <name type="scientific">Pararhodobacter zhoushanensis</name>
    <dbReference type="NCBI Taxonomy" id="2479545"/>
    <lineage>
        <taxon>Bacteria</taxon>
        <taxon>Pseudomonadati</taxon>
        <taxon>Pseudomonadota</taxon>
        <taxon>Alphaproteobacteria</taxon>
        <taxon>Rhodobacterales</taxon>
        <taxon>Paracoccaceae</taxon>
        <taxon>Pararhodobacter</taxon>
    </lineage>
</organism>
<name>A0ABT3GVN9_9RHOB</name>
<dbReference type="PIRSF" id="PIRSF002741">
    <property type="entry name" value="MppA"/>
    <property type="match status" value="1"/>
</dbReference>
<dbReference type="Pfam" id="PF00496">
    <property type="entry name" value="SBP_bac_5"/>
    <property type="match status" value="1"/>
</dbReference>
<dbReference type="Gene3D" id="3.10.105.10">
    <property type="entry name" value="Dipeptide-binding Protein, Domain 3"/>
    <property type="match status" value="1"/>
</dbReference>
<protein>
    <submittedName>
        <fullName evidence="5">ABC transporter substrate-binding protein</fullName>
    </submittedName>
</protein>
<dbReference type="CDD" id="cd08517">
    <property type="entry name" value="PBP2_NikA_DppA_OppA_like_13"/>
    <property type="match status" value="1"/>
</dbReference>
<dbReference type="PANTHER" id="PTHR30290">
    <property type="entry name" value="PERIPLASMIC BINDING COMPONENT OF ABC TRANSPORTER"/>
    <property type="match status" value="1"/>
</dbReference>
<keyword evidence="6" id="KW-1185">Reference proteome</keyword>